<dbReference type="PANTHER" id="PTHR36974:SF1">
    <property type="entry name" value="DOXX FAMILY MEMBRANE PROTEIN"/>
    <property type="match status" value="1"/>
</dbReference>
<dbReference type="AlphaFoldDB" id="A0A326RMZ6"/>
<feature type="transmembrane region" description="Helical" evidence="1">
    <location>
        <begin position="52"/>
        <end position="71"/>
    </location>
</feature>
<accession>A0A326RMZ6</accession>
<evidence type="ECO:0000313" key="2">
    <source>
        <dbReference type="EMBL" id="PZV80254.1"/>
    </source>
</evidence>
<proteinExistence type="predicted"/>
<dbReference type="PANTHER" id="PTHR36974">
    <property type="entry name" value="MEMBRANE PROTEIN-RELATED"/>
    <property type="match status" value="1"/>
</dbReference>
<keyword evidence="3" id="KW-1185">Reference proteome</keyword>
<comment type="caution">
    <text evidence="2">The sequence shown here is derived from an EMBL/GenBank/DDBJ whole genome shotgun (WGS) entry which is preliminary data.</text>
</comment>
<reference evidence="2 3" key="1">
    <citation type="submission" date="2018-06" db="EMBL/GenBank/DDBJ databases">
        <title>Genomic Encyclopedia of Archaeal and Bacterial Type Strains, Phase II (KMG-II): from individual species to whole genera.</title>
        <authorList>
            <person name="Goeker M."/>
        </authorList>
    </citation>
    <scope>NUCLEOTIDE SEQUENCE [LARGE SCALE GENOMIC DNA]</scope>
    <source>
        <strain evidence="2 3">T4</strain>
    </source>
</reference>
<protein>
    <submittedName>
        <fullName evidence="2">Putative membrane protein</fullName>
    </submittedName>
</protein>
<gene>
    <name evidence="2" type="ORF">CLV31_11219</name>
</gene>
<feature type="transmembrane region" description="Helical" evidence="1">
    <location>
        <begin position="76"/>
        <end position="96"/>
    </location>
</feature>
<name>A0A326RMZ6_9BACT</name>
<evidence type="ECO:0000313" key="3">
    <source>
        <dbReference type="Proteomes" id="UP000248917"/>
    </source>
</evidence>
<keyword evidence="1" id="KW-1133">Transmembrane helix</keyword>
<organism evidence="2 3">
    <name type="scientific">Algoriphagus aquaeductus</name>
    <dbReference type="NCBI Taxonomy" id="475299"/>
    <lineage>
        <taxon>Bacteria</taxon>
        <taxon>Pseudomonadati</taxon>
        <taxon>Bacteroidota</taxon>
        <taxon>Cytophagia</taxon>
        <taxon>Cytophagales</taxon>
        <taxon>Cyclobacteriaceae</taxon>
        <taxon>Algoriphagus</taxon>
    </lineage>
</organism>
<feature type="transmembrane region" description="Helical" evidence="1">
    <location>
        <begin position="108"/>
        <end position="129"/>
    </location>
</feature>
<sequence length="138" mass="15678">MALGKREKMKTWQKKAVILGLGVFYTLAGINHFISPSFYIPLIPPVFPNPDFINVTAGIFEILLGLGVFFFPTRKFAAWGIVLMLLAFIPSHWYFLQIGSCIQDGLCVPAFIGWIRLLVIHPMLIYWAFWVSRQTGLS</sequence>
<keyword evidence="1" id="KW-0812">Transmembrane</keyword>
<dbReference type="Proteomes" id="UP000248917">
    <property type="component" value="Unassembled WGS sequence"/>
</dbReference>
<keyword evidence="1" id="KW-0472">Membrane</keyword>
<evidence type="ECO:0000256" key="1">
    <source>
        <dbReference type="SAM" id="Phobius"/>
    </source>
</evidence>
<dbReference type="EMBL" id="QKTX01000012">
    <property type="protein sequence ID" value="PZV80254.1"/>
    <property type="molecule type" value="Genomic_DNA"/>
</dbReference>